<protein>
    <submittedName>
        <fullName evidence="8">PTS system glucose-specific IIA component</fullName>
    </submittedName>
</protein>
<dbReference type="Pfam" id="PF00358">
    <property type="entry name" value="PTS_EIIA_1"/>
    <property type="match status" value="1"/>
</dbReference>
<keyword evidence="4" id="KW-0808">Transferase</keyword>
<dbReference type="PROSITE" id="PS00371">
    <property type="entry name" value="PTS_EIIA_TYPE_1_HIS"/>
    <property type="match status" value="1"/>
</dbReference>
<dbReference type="Proteomes" id="UP000295515">
    <property type="component" value="Unassembled WGS sequence"/>
</dbReference>
<dbReference type="InterPro" id="IPR011055">
    <property type="entry name" value="Dup_hybrid_motif"/>
</dbReference>
<evidence type="ECO:0000259" key="7">
    <source>
        <dbReference type="PROSITE" id="PS51093"/>
    </source>
</evidence>
<dbReference type="GO" id="GO:0009401">
    <property type="term" value="P:phosphoenolpyruvate-dependent sugar phosphotransferase system"/>
    <property type="evidence" value="ECO:0007669"/>
    <property type="project" value="UniProtKB-KW"/>
</dbReference>
<dbReference type="RefSeq" id="WP_132226226.1">
    <property type="nucleotide sequence ID" value="NZ_JADMQS010000002.1"/>
</dbReference>
<keyword evidence="9" id="KW-1185">Reference proteome</keyword>
<dbReference type="Gene3D" id="2.70.70.10">
    <property type="entry name" value="Glucose Permease (Domain IIA)"/>
    <property type="match status" value="1"/>
</dbReference>
<evidence type="ECO:0000313" key="9">
    <source>
        <dbReference type="Proteomes" id="UP000295515"/>
    </source>
</evidence>
<evidence type="ECO:0000256" key="6">
    <source>
        <dbReference type="ARBA" id="ARBA00022777"/>
    </source>
</evidence>
<keyword evidence="6" id="KW-0418">Kinase</keyword>
<gene>
    <name evidence="8" type="ORF">EDD60_103140</name>
</gene>
<accession>A0A4R3Z6X0</accession>
<evidence type="ECO:0000256" key="4">
    <source>
        <dbReference type="ARBA" id="ARBA00022679"/>
    </source>
</evidence>
<sequence length="158" mass="17423">MGFFKKKNKAFYAMANGKTVAIEDVPDEVFATKMMGDGIAIQPNVGQIYSPCIGKVTMVMDNTKHAVGIENEDGIEVLIHVGLDTVNLEGEGFEVFVKVGDEVKPGDLLISYDKQKFEADGINDITMLVLVDPKNHTVTKYHANEDVQIKTSPIIEYK</sequence>
<dbReference type="NCBIfam" id="TIGR00830">
    <property type="entry name" value="PTBA"/>
    <property type="match status" value="1"/>
</dbReference>
<dbReference type="FunFam" id="2.70.70.10:FF:000001">
    <property type="entry name" value="PTS system glucose-specific IIA component"/>
    <property type="match status" value="1"/>
</dbReference>
<dbReference type="GO" id="GO:0005737">
    <property type="term" value="C:cytoplasm"/>
    <property type="evidence" value="ECO:0007669"/>
    <property type="project" value="UniProtKB-SubCell"/>
</dbReference>
<reference evidence="8 9" key="1">
    <citation type="submission" date="2019-03" db="EMBL/GenBank/DDBJ databases">
        <title>Genomic Encyclopedia of Type Strains, Phase IV (KMG-IV): sequencing the most valuable type-strain genomes for metagenomic binning, comparative biology and taxonomic classification.</title>
        <authorList>
            <person name="Goeker M."/>
        </authorList>
    </citation>
    <scope>NUCLEOTIDE SEQUENCE [LARGE SCALE GENOMIC DNA]</scope>
    <source>
        <strain evidence="8 9">DSM 29487</strain>
    </source>
</reference>
<dbReference type="SUPFAM" id="SSF51261">
    <property type="entry name" value="Duplicated hybrid motif"/>
    <property type="match status" value="1"/>
</dbReference>
<keyword evidence="2" id="KW-0813">Transport</keyword>
<keyword evidence="3" id="KW-0762">Sugar transport</keyword>
<feature type="domain" description="PTS EIIA type-1" evidence="7">
    <location>
        <begin position="27"/>
        <end position="132"/>
    </location>
</feature>
<name>A0A4R3Z6X0_9FIRM</name>
<comment type="caution">
    <text evidence="8">The sequence shown here is derived from an EMBL/GenBank/DDBJ whole genome shotgun (WGS) entry which is preliminary data.</text>
</comment>
<evidence type="ECO:0000256" key="5">
    <source>
        <dbReference type="ARBA" id="ARBA00022683"/>
    </source>
</evidence>
<dbReference type="EMBL" id="SMCQ01000003">
    <property type="protein sequence ID" value="TCW01684.1"/>
    <property type="molecule type" value="Genomic_DNA"/>
</dbReference>
<evidence type="ECO:0000256" key="3">
    <source>
        <dbReference type="ARBA" id="ARBA00022597"/>
    </source>
</evidence>
<keyword evidence="5" id="KW-0598">Phosphotransferase system</keyword>
<proteinExistence type="predicted"/>
<dbReference type="PANTHER" id="PTHR45008:SF1">
    <property type="entry name" value="PTS SYSTEM GLUCOSE-SPECIFIC EIIA COMPONENT"/>
    <property type="match status" value="1"/>
</dbReference>
<dbReference type="GO" id="GO:0016301">
    <property type="term" value="F:kinase activity"/>
    <property type="evidence" value="ECO:0007669"/>
    <property type="project" value="UniProtKB-KW"/>
</dbReference>
<dbReference type="AlphaFoldDB" id="A0A4R3Z6X0"/>
<evidence type="ECO:0000256" key="1">
    <source>
        <dbReference type="ARBA" id="ARBA00004496"/>
    </source>
</evidence>
<organism evidence="8 9">
    <name type="scientific">Longibaculum muris</name>
    <dbReference type="NCBI Taxonomy" id="1796628"/>
    <lineage>
        <taxon>Bacteria</taxon>
        <taxon>Bacillati</taxon>
        <taxon>Bacillota</taxon>
        <taxon>Erysipelotrichia</taxon>
        <taxon>Erysipelotrichales</taxon>
        <taxon>Coprobacillaceae</taxon>
        <taxon>Longibaculum</taxon>
    </lineage>
</organism>
<dbReference type="InterPro" id="IPR050890">
    <property type="entry name" value="PTS_EIIA_component"/>
</dbReference>
<dbReference type="InterPro" id="IPR001127">
    <property type="entry name" value="PTS_EIIA_1_perm"/>
</dbReference>
<evidence type="ECO:0000256" key="2">
    <source>
        <dbReference type="ARBA" id="ARBA00022448"/>
    </source>
</evidence>
<comment type="subcellular location">
    <subcellularLocation>
        <location evidence="1">Cytoplasm</location>
    </subcellularLocation>
</comment>
<dbReference type="PANTHER" id="PTHR45008">
    <property type="entry name" value="PTS SYSTEM GLUCOSE-SPECIFIC EIIA COMPONENT"/>
    <property type="match status" value="1"/>
</dbReference>
<evidence type="ECO:0000313" key="8">
    <source>
        <dbReference type="EMBL" id="TCW01684.1"/>
    </source>
</evidence>
<dbReference type="PROSITE" id="PS51093">
    <property type="entry name" value="PTS_EIIA_TYPE_1"/>
    <property type="match status" value="1"/>
</dbReference>